<dbReference type="EMBL" id="JABMKX010000014">
    <property type="protein sequence ID" value="NQX48402.1"/>
    <property type="molecule type" value="Genomic_DNA"/>
</dbReference>
<feature type="compositionally biased region" description="Polar residues" evidence="1">
    <location>
        <begin position="1"/>
        <end position="10"/>
    </location>
</feature>
<dbReference type="SUPFAM" id="SSF51004">
    <property type="entry name" value="C-terminal (heme d1) domain of cytochrome cd1-nitrite reductase"/>
    <property type="match status" value="1"/>
</dbReference>
<evidence type="ECO:0000313" key="2">
    <source>
        <dbReference type="EMBL" id="NQX48402.1"/>
    </source>
</evidence>
<dbReference type="InterPro" id="IPR011964">
    <property type="entry name" value="YVTN_b-propeller_repeat"/>
</dbReference>
<organism evidence="2 3">
    <name type="scientific">Paenibacillus tritici</name>
    <dbReference type="NCBI Taxonomy" id="1873425"/>
    <lineage>
        <taxon>Bacteria</taxon>
        <taxon>Bacillati</taxon>
        <taxon>Bacillota</taxon>
        <taxon>Bacilli</taxon>
        <taxon>Bacillales</taxon>
        <taxon>Paenibacillaceae</taxon>
        <taxon>Paenibacillus</taxon>
    </lineage>
</organism>
<feature type="region of interest" description="Disordered" evidence="1">
    <location>
        <begin position="1"/>
        <end position="30"/>
    </location>
</feature>
<name>A0ABX2DUM7_9BACL</name>
<dbReference type="RefSeq" id="WP_173138466.1">
    <property type="nucleotide sequence ID" value="NZ_JABMKX010000014.1"/>
</dbReference>
<dbReference type="PANTHER" id="PTHR47197">
    <property type="entry name" value="PROTEIN NIRF"/>
    <property type="match status" value="1"/>
</dbReference>
<evidence type="ECO:0008006" key="4">
    <source>
        <dbReference type="Google" id="ProtNLM"/>
    </source>
</evidence>
<reference evidence="2 3" key="1">
    <citation type="submission" date="2020-05" db="EMBL/GenBank/DDBJ databases">
        <title>Paenibacillus glebae, sp. nov., Paenibacillus humi sp. nov., Paenibacillus pedi sp. nov., Paenibacillus terrestris sp. nov. and Paenibacillus terricola sp. nov., isolated from a forest top soil sample.</title>
        <authorList>
            <person name="Qi S."/>
            <person name="Carlier A."/>
            <person name="Cnockaert M."/>
            <person name="Vandamme P."/>
        </authorList>
    </citation>
    <scope>NUCLEOTIDE SEQUENCE [LARGE SCALE GENOMIC DNA]</scope>
    <source>
        <strain evidence="2 3">LMG 29502</strain>
    </source>
</reference>
<dbReference type="InterPro" id="IPR011048">
    <property type="entry name" value="Haem_d1_sf"/>
</dbReference>
<dbReference type="NCBIfam" id="TIGR02276">
    <property type="entry name" value="beta_rpt_yvtn"/>
    <property type="match status" value="1"/>
</dbReference>
<gene>
    <name evidence="2" type="ORF">HQN87_24030</name>
</gene>
<evidence type="ECO:0000256" key="1">
    <source>
        <dbReference type="SAM" id="MobiDB-lite"/>
    </source>
</evidence>
<dbReference type="Gene3D" id="2.130.10.10">
    <property type="entry name" value="YVTN repeat-like/Quinoprotein amine dehydrogenase"/>
    <property type="match status" value="2"/>
</dbReference>
<evidence type="ECO:0000313" key="3">
    <source>
        <dbReference type="Proteomes" id="UP000711047"/>
    </source>
</evidence>
<proteinExistence type="predicted"/>
<dbReference type="PANTHER" id="PTHR47197:SF3">
    <property type="entry name" value="DIHYDRO-HEME D1 DEHYDROGENASE"/>
    <property type="match status" value="1"/>
</dbReference>
<dbReference type="InterPro" id="IPR015943">
    <property type="entry name" value="WD40/YVTN_repeat-like_dom_sf"/>
</dbReference>
<keyword evidence="3" id="KW-1185">Reference proteome</keyword>
<comment type="caution">
    <text evidence="2">The sequence shown here is derived from an EMBL/GenBank/DDBJ whole genome shotgun (WGS) entry which is preliminary data.</text>
</comment>
<dbReference type="Proteomes" id="UP000711047">
    <property type="component" value="Unassembled WGS sequence"/>
</dbReference>
<sequence>MDDNQDQLNTPEPLADASGPTGPAGPRGATGPAAYIGYASSTDPLILPPGTPARWATVSSVAAISLTATQAVKIDASFLLSWVSGDSRAAELNLEYRILRNGTVIYTGANVYGLAENSRATHQEFINFFHVDTAPSGSYTYTMQARINGYSNLQATIEILESDLSAVVYPNQMAYQHYLFVSCWNDTENLNGHVAVIDTVSNHIVRTLFAGSKPGPMAISPDLTTLYVGDQDPVTAAQSGYNFMWVWDLVQLRQIGVVQIGATPVAIVVSPDNTKTYTANSGSRNVTVIDHLTRRVIATVPVGTGTPFALTASPDGSYIFAACKSDTAGNDYIAAIRTADEQVTVFGKSYSLEFDPSCNPIAVSSNSRTFVAAGKEKALLASLSSGSIGPFFSVPYTSLGGQWRSGIFIDQDIQQFHQMYWTEPTPSEEISIWHVSADNSPARWQTPVPYPGYKGQNQVVASPDQLRICITVAGSDDQFAGLLIIEPENNNTSHFVNLPVAREVAITANSAIAYVSEHRYVHPVNLQTFTEMQAIGVDGLVQTLLAAYRLQS</sequence>
<accession>A0ABX2DUM7</accession>
<feature type="compositionally biased region" description="Low complexity" evidence="1">
    <location>
        <begin position="19"/>
        <end position="30"/>
    </location>
</feature>
<dbReference type="InterPro" id="IPR051200">
    <property type="entry name" value="Host-pathogen_enzymatic-act"/>
</dbReference>
<protein>
    <recommendedName>
        <fullName evidence="4">YncE family protein</fullName>
    </recommendedName>
</protein>